<name>A0ACC5U9V4_9FLAO</name>
<evidence type="ECO:0000313" key="2">
    <source>
        <dbReference type="Proteomes" id="UP001647509"/>
    </source>
</evidence>
<evidence type="ECO:0000313" key="1">
    <source>
        <dbReference type="EMBL" id="MBU2951086.1"/>
    </source>
</evidence>
<gene>
    <name evidence="1" type="ORF">KO493_10300</name>
</gene>
<sequence>MKNFTCIITLLIVVSGSLNAQPERGITSTNNWLSTWTEFIPSRVNHGENFQILTGHISEDTILYKKHIYLLLGNVFVTNNAILSIEPGTVILGDFKSKATLTIAPGAAIIAEGTPTDPIVFTSNNPRKKAGDWGGIIILGDGYTNTFCKSYVASLYSSMDSSMIEYTNFGGENVKNNSGFISYVRIEYAGGASSGSHTTNGLLLAGVGGKTTINNVMVSYSGGNSFSVIGGEVHMNQLISNKAKGNDYDFRFGAVCYIDNALAVRSPYISSSGSRCMNVLSNTITAEIDNINKGTVVVAKNMTLLTDSEDLDYDIKVGLIKESICIGEGANFSLESSVVSGFSKAVILNENIKINEANLSKIQLKNIRFNKCNGNIYSNLKEDNVVLENWYNNPSFFNDFTKTKHSELFMTLNANKKADYRLRIPKTIAMNKVLE</sequence>
<accession>A0ACC5U9V4</accession>
<comment type="caution">
    <text evidence="1">The sequence shown here is derived from an EMBL/GenBank/DDBJ whole genome shotgun (WGS) entry which is preliminary data.</text>
</comment>
<organism evidence="1 2">
    <name type="scientific">Pseudotamlana agarivorans</name>
    <dbReference type="NCBI Taxonomy" id="481183"/>
    <lineage>
        <taxon>Bacteria</taxon>
        <taxon>Pseudomonadati</taxon>
        <taxon>Bacteroidota</taxon>
        <taxon>Flavobacteriia</taxon>
        <taxon>Flavobacteriales</taxon>
        <taxon>Flavobacteriaceae</taxon>
        <taxon>Pseudotamlana</taxon>
    </lineage>
</organism>
<dbReference type="EMBL" id="JAHKPD010000014">
    <property type="protein sequence ID" value="MBU2951086.1"/>
    <property type="molecule type" value="Genomic_DNA"/>
</dbReference>
<protein>
    <submittedName>
        <fullName evidence="1">Uncharacterized protein</fullName>
    </submittedName>
</protein>
<dbReference type="Proteomes" id="UP001647509">
    <property type="component" value="Unassembled WGS sequence"/>
</dbReference>
<reference evidence="1" key="1">
    <citation type="submission" date="2021-05" db="EMBL/GenBank/DDBJ databases">
        <title>Draft genomes of bacteria isolated from model marine particles.</title>
        <authorList>
            <person name="Datta M.S."/>
            <person name="Schwartzman J.A."/>
            <person name="Enke T.N."/>
            <person name="Saavedra J."/>
            <person name="Cermak N."/>
            <person name="Cordero O.X."/>
        </authorList>
    </citation>
    <scope>NUCLEOTIDE SEQUENCE</scope>
    <source>
        <strain evidence="1">I2M19</strain>
    </source>
</reference>
<proteinExistence type="predicted"/>
<keyword evidence="2" id="KW-1185">Reference proteome</keyword>